<evidence type="ECO:0000313" key="3">
    <source>
        <dbReference type="Proteomes" id="UP000248882"/>
    </source>
</evidence>
<dbReference type="InterPro" id="IPR020004">
    <property type="entry name" value="UDP-GlcNAc_Epase"/>
</dbReference>
<dbReference type="Gene3D" id="3.40.50.2000">
    <property type="entry name" value="Glycogen Phosphorylase B"/>
    <property type="match status" value="2"/>
</dbReference>
<name>A0A2W7QHW7_9BACT</name>
<gene>
    <name evidence="2" type="ORF">LV85_03871</name>
</gene>
<comment type="caution">
    <text evidence="2">The sequence shown here is derived from an EMBL/GenBank/DDBJ whole genome shotgun (WGS) entry which is preliminary data.</text>
</comment>
<dbReference type="AlphaFoldDB" id="A0A2W7QHW7"/>
<dbReference type="SUPFAM" id="SSF53756">
    <property type="entry name" value="UDP-Glycosyltransferase/glycogen phosphorylase"/>
    <property type="match status" value="1"/>
</dbReference>
<dbReference type="GO" id="GO:0006047">
    <property type="term" value="P:UDP-N-acetylglucosamine metabolic process"/>
    <property type="evidence" value="ECO:0007669"/>
    <property type="project" value="InterPro"/>
</dbReference>
<dbReference type="NCBIfam" id="TIGR03568">
    <property type="entry name" value="NeuC_NnaA"/>
    <property type="match status" value="1"/>
</dbReference>
<proteinExistence type="predicted"/>
<dbReference type="PANTHER" id="PTHR43174:SF3">
    <property type="entry name" value="UDP-N-ACETYLGLUCOSAMINE 2-EPIMERASE"/>
    <property type="match status" value="1"/>
</dbReference>
<protein>
    <submittedName>
        <fullName evidence="2">UDP-N-acetylglucosamine 2-epimerase/UDP-hydrolysing UDP-N-acetyl-D-glucosamine 2-epimerase,TIGR03568</fullName>
    </submittedName>
</protein>
<dbReference type="CDD" id="cd03786">
    <property type="entry name" value="GTB_UDP-GlcNAc_2-Epimerase"/>
    <property type="match status" value="1"/>
</dbReference>
<evidence type="ECO:0000259" key="1">
    <source>
        <dbReference type="Pfam" id="PF02350"/>
    </source>
</evidence>
<dbReference type="Proteomes" id="UP000248882">
    <property type="component" value="Unassembled WGS sequence"/>
</dbReference>
<sequence>MNKPMNKRKICVVITARPSYSRIKTALTAIKNHPELELQLVVAASALLDRYGNAVNYMIQDGFVIAAKVFNVLEGENLTAAAKTTGIGILELSTVFDNLSPDIVLTVADRFETMATAISASYMNIPLAHVQGGEVTGNIDEKVRHAITKLSDYHFVASKSAYDRVIKLGEDPEAVFNTGCPSIDLAANVNTNSAFNFEPYSKYGGVGSRPDLDKGYWVVMQHPVTTEIKASRMQIEQTLKAVHELNQPILCFWPNVDAGADGTSTGIRAFREMNSLHNFHFFKNMEPDDFLRLLINSKGLIGNSSVGIRECAFLGVPVVNIGSRQNSRDRGHNVIDVSYDSNEILAAIKKHDAKGTTETSNIYGGGSAGETIADLLASVALKFHKTITY</sequence>
<feature type="domain" description="UDP-N-acetylglucosamine 2-epimerase" evidence="1">
    <location>
        <begin position="29"/>
        <end position="376"/>
    </location>
</feature>
<dbReference type="PANTHER" id="PTHR43174">
    <property type="entry name" value="UDP-N-ACETYLGLUCOSAMINE 2-EPIMERASE"/>
    <property type="match status" value="1"/>
</dbReference>
<reference evidence="2 3" key="1">
    <citation type="submission" date="2018-06" db="EMBL/GenBank/DDBJ databases">
        <title>Genomic Encyclopedia of Archaeal and Bacterial Type Strains, Phase II (KMG-II): from individual species to whole genera.</title>
        <authorList>
            <person name="Goeker M."/>
        </authorList>
    </citation>
    <scope>NUCLEOTIDE SEQUENCE [LARGE SCALE GENOMIC DNA]</scope>
    <source>
        <strain evidence="2 3">DSM 19830</strain>
    </source>
</reference>
<evidence type="ECO:0000313" key="2">
    <source>
        <dbReference type="EMBL" id="PZX47681.1"/>
    </source>
</evidence>
<dbReference type="GO" id="GO:0004553">
    <property type="term" value="F:hydrolase activity, hydrolyzing O-glycosyl compounds"/>
    <property type="evidence" value="ECO:0007669"/>
    <property type="project" value="InterPro"/>
</dbReference>
<dbReference type="InterPro" id="IPR029767">
    <property type="entry name" value="WecB-like"/>
</dbReference>
<dbReference type="Pfam" id="PF02350">
    <property type="entry name" value="Epimerase_2"/>
    <property type="match status" value="1"/>
</dbReference>
<organism evidence="2 3">
    <name type="scientific">Algoriphagus chordae</name>
    <dbReference type="NCBI Taxonomy" id="237019"/>
    <lineage>
        <taxon>Bacteria</taxon>
        <taxon>Pseudomonadati</taxon>
        <taxon>Bacteroidota</taxon>
        <taxon>Cytophagia</taxon>
        <taxon>Cytophagales</taxon>
        <taxon>Cyclobacteriaceae</taxon>
        <taxon>Algoriphagus</taxon>
    </lineage>
</organism>
<dbReference type="InterPro" id="IPR003331">
    <property type="entry name" value="UDP_GlcNAc_Epimerase_2_dom"/>
</dbReference>
<keyword evidence="3" id="KW-1185">Reference proteome</keyword>
<dbReference type="EMBL" id="QKZT01000023">
    <property type="protein sequence ID" value="PZX47681.1"/>
    <property type="molecule type" value="Genomic_DNA"/>
</dbReference>
<accession>A0A2W7QHW7</accession>